<dbReference type="KEGG" id="ahel:Q31a_00380"/>
<sequence length="381" mass="42791">MALPNIYEALETHATAGARQQAVNALIEHFEQAEQYHEMFEALKMSMRLELGLPAAQAEFEEKLDEDRELQLEQGLLKACRRVGELFLKQGKIREGWMYMRPVGDRAIAAQSLATVEPNDENVDDLLEVLVHEGVDIRRGYALALARMGTCNSITLFESALAPRPRADQQVAADLLVRHVHGELLENLRRDIERREGLAPEGETLEQLLSSRPDLLRDGTYHLDTSHLASTVRFARVLDEPSALRLALDISLYGRQLHPQFQYPGEEPFLDLYPASIAFFRALLGEQIDAGVRYFTHKSDSVSQQDFGSVAVEVLIDLLSRCGRNDEALTVYAKRLPPGTRTMGIAPTLLQLSQRSGNYQKMCEICKTRDDLLSYAAGLLM</sequence>
<dbReference type="OrthoDB" id="255759at2"/>
<proteinExistence type="predicted"/>
<reference evidence="1 2" key="1">
    <citation type="submission" date="2019-02" db="EMBL/GenBank/DDBJ databases">
        <title>Deep-cultivation of Planctomycetes and their phenomic and genomic characterization uncovers novel biology.</title>
        <authorList>
            <person name="Wiegand S."/>
            <person name="Jogler M."/>
            <person name="Boedeker C."/>
            <person name="Pinto D."/>
            <person name="Vollmers J."/>
            <person name="Rivas-Marin E."/>
            <person name="Kohn T."/>
            <person name="Peeters S.H."/>
            <person name="Heuer A."/>
            <person name="Rast P."/>
            <person name="Oberbeckmann S."/>
            <person name="Bunk B."/>
            <person name="Jeske O."/>
            <person name="Meyerdierks A."/>
            <person name="Storesund J.E."/>
            <person name="Kallscheuer N."/>
            <person name="Luecker S."/>
            <person name="Lage O.M."/>
            <person name="Pohl T."/>
            <person name="Merkel B.J."/>
            <person name="Hornburger P."/>
            <person name="Mueller R.-W."/>
            <person name="Bruemmer F."/>
            <person name="Labrenz M."/>
            <person name="Spormann A.M."/>
            <person name="Op den Camp H."/>
            <person name="Overmann J."/>
            <person name="Amann R."/>
            <person name="Jetten M.S.M."/>
            <person name="Mascher T."/>
            <person name="Medema M.H."/>
            <person name="Devos D.P."/>
            <person name="Kaster A.-K."/>
            <person name="Ovreas L."/>
            <person name="Rohde M."/>
            <person name="Galperin M.Y."/>
            <person name="Jogler C."/>
        </authorList>
    </citation>
    <scope>NUCLEOTIDE SEQUENCE [LARGE SCALE GENOMIC DNA]</scope>
    <source>
        <strain evidence="1 2">Q31a</strain>
    </source>
</reference>
<organism evidence="1 2">
    <name type="scientific">Aureliella helgolandensis</name>
    <dbReference type="NCBI Taxonomy" id="2527968"/>
    <lineage>
        <taxon>Bacteria</taxon>
        <taxon>Pseudomonadati</taxon>
        <taxon>Planctomycetota</taxon>
        <taxon>Planctomycetia</taxon>
        <taxon>Pirellulales</taxon>
        <taxon>Pirellulaceae</taxon>
        <taxon>Aureliella</taxon>
    </lineage>
</organism>
<dbReference type="EMBL" id="CP036298">
    <property type="protein sequence ID" value="QDV21759.1"/>
    <property type="molecule type" value="Genomic_DNA"/>
</dbReference>
<dbReference type="Proteomes" id="UP000318017">
    <property type="component" value="Chromosome"/>
</dbReference>
<keyword evidence="2" id="KW-1185">Reference proteome</keyword>
<dbReference type="AlphaFoldDB" id="A0A518FZG8"/>
<evidence type="ECO:0000313" key="2">
    <source>
        <dbReference type="Proteomes" id="UP000318017"/>
    </source>
</evidence>
<dbReference type="RefSeq" id="WP_145072416.1">
    <property type="nucleotide sequence ID" value="NZ_CP036298.1"/>
</dbReference>
<evidence type="ECO:0000313" key="1">
    <source>
        <dbReference type="EMBL" id="QDV21759.1"/>
    </source>
</evidence>
<gene>
    <name evidence="1" type="ORF">Q31a_00380</name>
</gene>
<protein>
    <submittedName>
        <fullName evidence="1">Uncharacterized protein</fullName>
    </submittedName>
</protein>
<accession>A0A518FZG8</accession>
<name>A0A518FZG8_9BACT</name>